<gene>
    <name evidence="2" type="ORF">EV189_1377</name>
</gene>
<dbReference type="AlphaFoldDB" id="A0A4V2F4K2"/>
<dbReference type="RefSeq" id="WP_130492198.1">
    <property type="nucleotide sequence ID" value="NZ_SGXD01000002.1"/>
</dbReference>
<dbReference type="Gene3D" id="1.20.120.450">
    <property type="entry name" value="dinb family like domain"/>
    <property type="match status" value="1"/>
</dbReference>
<dbReference type="OrthoDB" id="2363925at2"/>
<dbReference type="NCBIfam" id="NF047843">
    <property type="entry name" value="MST_Rv0443"/>
    <property type="match status" value="1"/>
</dbReference>
<feature type="domain" description="DinB-like" evidence="1">
    <location>
        <begin position="11"/>
        <end position="164"/>
    </location>
</feature>
<sequence length="174" mass="18921">MTAADLLTDALVRIRELGAAAVDGLDDAALRFQPEGRGNTIAWLVWHAARVQDDHVADAAAVLDDASPGQVWVEQGFADRFGLPLDQEDTGYGHAPEQVREVRASAALLRDYLDAVVTRSEEVVRGLTDADLERVVDERWDPPVTLSVRLVSVLSDDLQHLGQAAYVRGLLPTS</sequence>
<evidence type="ECO:0000313" key="2">
    <source>
        <dbReference type="EMBL" id="RZS89609.1"/>
    </source>
</evidence>
<dbReference type="Proteomes" id="UP000293638">
    <property type="component" value="Unassembled WGS sequence"/>
</dbReference>
<dbReference type="InterPro" id="IPR034660">
    <property type="entry name" value="DinB/YfiT-like"/>
</dbReference>
<organism evidence="2 3">
    <name type="scientific">Motilibacter rhizosphaerae</name>
    <dbReference type="NCBI Taxonomy" id="598652"/>
    <lineage>
        <taxon>Bacteria</taxon>
        <taxon>Bacillati</taxon>
        <taxon>Actinomycetota</taxon>
        <taxon>Actinomycetes</taxon>
        <taxon>Motilibacterales</taxon>
        <taxon>Motilibacteraceae</taxon>
        <taxon>Motilibacter</taxon>
    </lineage>
</organism>
<dbReference type="InterPro" id="IPR024775">
    <property type="entry name" value="DinB-like"/>
</dbReference>
<accession>A0A4V2F4K2</accession>
<evidence type="ECO:0000259" key="1">
    <source>
        <dbReference type="Pfam" id="PF12867"/>
    </source>
</evidence>
<reference evidence="2 3" key="1">
    <citation type="submission" date="2019-02" db="EMBL/GenBank/DDBJ databases">
        <title>Genomic Encyclopedia of Type Strains, Phase IV (KMG-IV): sequencing the most valuable type-strain genomes for metagenomic binning, comparative biology and taxonomic classification.</title>
        <authorList>
            <person name="Goeker M."/>
        </authorList>
    </citation>
    <scope>NUCLEOTIDE SEQUENCE [LARGE SCALE GENOMIC DNA]</scope>
    <source>
        <strain evidence="2 3">DSM 45622</strain>
    </source>
</reference>
<proteinExistence type="predicted"/>
<dbReference type="EMBL" id="SGXD01000002">
    <property type="protein sequence ID" value="RZS89609.1"/>
    <property type="molecule type" value="Genomic_DNA"/>
</dbReference>
<keyword evidence="3" id="KW-1185">Reference proteome</keyword>
<dbReference type="Pfam" id="PF12867">
    <property type="entry name" value="DinB_2"/>
    <property type="match status" value="1"/>
</dbReference>
<comment type="caution">
    <text evidence="2">The sequence shown here is derived from an EMBL/GenBank/DDBJ whole genome shotgun (WGS) entry which is preliminary data.</text>
</comment>
<dbReference type="SUPFAM" id="SSF109854">
    <property type="entry name" value="DinB/YfiT-like putative metalloenzymes"/>
    <property type="match status" value="1"/>
</dbReference>
<name>A0A4V2F4K2_9ACTN</name>
<protein>
    <submittedName>
        <fullName evidence="2">Uncharacterized protein DUF664</fullName>
    </submittedName>
</protein>
<evidence type="ECO:0000313" key="3">
    <source>
        <dbReference type="Proteomes" id="UP000293638"/>
    </source>
</evidence>